<feature type="transmembrane region" description="Helical" evidence="1">
    <location>
        <begin position="139"/>
        <end position="158"/>
    </location>
</feature>
<protein>
    <recommendedName>
        <fullName evidence="2">Acyltransferase 3 domain-containing protein</fullName>
    </recommendedName>
</protein>
<feature type="transmembrane region" description="Helical" evidence="1">
    <location>
        <begin position="179"/>
        <end position="203"/>
    </location>
</feature>
<keyword evidence="1" id="KW-1133">Transmembrane helix</keyword>
<evidence type="ECO:0000313" key="3">
    <source>
        <dbReference type="EMBL" id="GGY70266.1"/>
    </source>
</evidence>
<dbReference type="EMBL" id="BMYZ01000001">
    <property type="protein sequence ID" value="GGY70266.1"/>
    <property type="molecule type" value="Genomic_DNA"/>
</dbReference>
<name>A0ABQ3AYA4_9GAMM</name>
<dbReference type="Proteomes" id="UP000619761">
    <property type="component" value="Unassembled WGS sequence"/>
</dbReference>
<dbReference type="InterPro" id="IPR050623">
    <property type="entry name" value="Glucan_succinyl_AcylTrfase"/>
</dbReference>
<feature type="transmembrane region" description="Helical" evidence="1">
    <location>
        <begin position="215"/>
        <end position="235"/>
    </location>
</feature>
<keyword evidence="1" id="KW-0472">Membrane</keyword>
<organism evidence="3 4">
    <name type="scientific">Cellvibrio zantedeschiae</name>
    <dbReference type="NCBI Taxonomy" id="1237077"/>
    <lineage>
        <taxon>Bacteria</taxon>
        <taxon>Pseudomonadati</taxon>
        <taxon>Pseudomonadota</taxon>
        <taxon>Gammaproteobacteria</taxon>
        <taxon>Cellvibrionales</taxon>
        <taxon>Cellvibrionaceae</taxon>
        <taxon>Cellvibrio</taxon>
    </lineage>
</organism>
<sequence length="400" mass="45722">MSAEERFHSLDAVRACALLAGIVLHAIMGYMPGWPFTYGSTSTGLGVLYFVIHIFRMALFFIIAGFFARLLHQRLGTKNFIKNRLKRIGLPFIAAFFFIMPLTIIPIIWSVRQLGIQSPPNMQPPFPIIGPPVPMGHLWFLYVLLVIYMLAMGLRTIVERFDPEQTLRNKMSGLVESLIKTRIAVFVLTAPLAISLFTSPWWIQWQGIPSPIMGLVPNFPALLAYGSAFLMGWFIHRQQNCLRLFAADWFLYFAFALLATVVALYIGGITPKFVAIALSDRERAIFAIAYVVAQWCWAFAMIGLAVRYLSAPSARWRYLADASYWMYLIHLPIVWLLQAWMLRWPLHWSIKLSLILTITSLVLIASYHYLVRPTFLGKFLNGKKYPRAKHVDQSELSKNN</sequence>
<dbReference type="InterPro" id="IPR002656">
    <property type="entry name" value="Acyl_transf_3_dom"/>
</dbReference>
<feature type="transmembrane region" description="Helical" evidence="1">
    <location>
        <begin position="348"/>
        <end position="370"/>
    </location>
</feature>
<gene>
    <name evidence="3" type="ORF">GCM10011613_13360</name>
</gene>
<feature type="transmembrane region" description="Helical" evidence="1">
    <location>
        <begin position="322"/>
        <end position="342"/>
    </location>
</feature>
<dbReference type="PANTHER" id="PTHR36927">
    <property type="entry name" value="BLR4337 PROTEIN"/>
    <property type="match status" value="1"/>
</dbReference>
<feature type="transmembrane region" description="Helical" evidence="1">
    <location>
        <begin position="12"/>
        <end position="34"/>
    </location>
</feature>
<proteinExistence type="predicted"/>
<reference evidence="4" key="1">
    <citation type="journal article" date="2019" name="Int. J. Syst. Evol. Microbiol.">
        <title>The Global Catalogue of Microorganisms (GCM) 10K type strain sequencing project: providing services to taxonomists for standard genome sequencing and annotation.</title>
        <authorList>
            <consortium name="The Broad Institute Genomics Platform"/>
            <consortium name="The Broad Institute Genome Sequencing Center for Infectious Disease"/>
            <person name="Wu L."/>
            <person name="Ma J."/>
        </authorList>
    </citation>
    <scope>NUCLEOTIDE SEQUENCE [LARGE SCALE GENOMIC DNA]</scope>
    <source>
        <strain evidence="4">KCTC 32239</strain>
    </source>
</reference>
<keyword evidence="4" id="KW-1185">Reference proteome</keyword>
<evidence type="ECO:0000313" key="4">
    <source>
        <dbReference type="Proteomes" id="UP000619761"/>
    </source>
</evidence>
<feature type="transmembrane region" description="Helical" evidence="1">
    <location>
        <begin position="46"/>
        <end position="67"/>
    </location>
</feature>
<accession>A0ABQ3AYA4</accession>
<feature type="transmembrane region" description="Helical" evidence="1">
    <location>
        <begin position="287"/>
        <end position="310"/>
    </location>
</feature>
<evidence type="ECO:0000256" key="1">
    <source>
        <dbReference type="SAM" id="Phobius"/>
    </source>
</evidence>
<dbReference type="PANTHER" id="PTHR36927:SF1">
    <property type="entry name" value="MDO-LIKE PROTEIN"/>
    <property type="match status" value="1"/>
</dbReference>
<feature type="domain" description="Acyltransferase 3" evidence="2">
    <location>
        <begin position="8"/>
        <end position="362"/>
    </location>
</feature>
<comment type="caution">
    <text evidence="3">The sequence shown here is derived from an EMBL/GenBank/DDBJ whole genome shotgun (WGS) entry which is preliminary data.</text>
</comment>
<dbReference type="Pfam" id="PF01757">
    <property type="entry name" value="Acyl_transf_3"/>
    <property type="match status" value="1"/>
</dbReference>
<dbReference type="RefSeq" id="WP_189416928.1">
    <property type="nucleotide sequence ID" value="NZ_BMYZ01000001.1"/>
</dbReference>
<feature type="transmembrane region" description="Helical" evidence="1">
    <location>
        <begin position="247"/>
        <end position="267"/>
    </location>
</feature>
<feature type="transmembrane region" description="Helical" evidence="1">
    <location>
        <begin position="88"/>
        <end position="109"/>
    </location>
</feature>
<keyword evidence="1" id="KW-0812">Transmembrane</keyword>
<evidence type="ECO:0000259" key="2">
    <source>
        <dbReference type="Pfam" id="PF01757"/>
    </source>
</evidence>